<dbReference type="Proteomes" id="UP001295444">
    <property type="component" value="Chromosome 01"/>
</dbReference>
<feature type="region of interest" description="Disordered" evidence="1">
    <location>
        <begin position="1"/>
        <end position="64"/>
    </location>
</feature>
<feature type="compositionally biased region" description="Polar residues" evidence="1">
    <location>
        <begin position="1"/>
        <end position="19"/>
    </location>
</feature>
<dbReference type="AlphaFoldDB" id="A0AAD1R5K0"/>
<feature type="compositionally biased region" description="Low complexity" evidence="1">
    <location>
        <begin position="41"/>
        <end position="52"/>
    </location>
</feature>
<reference evidence="2" key="1">
    <citation type="submission" date="2022-03" db="EMBL/GenBank/DDBJ databases">
        <authorList>
            <person name="Alioto T."/>
            <person name="Alioto T."/>
            <person name="Gomez Garrido J."/>
        </authorList>
    </citation>
    <scope>NUCLEOTIDE SEQUENCE</scope>
</reference>
<protein>
    <submittedName>
        <fullName evidence="2">Uncharacterized protein</fullName>
    </submittedName>
</protein>
<accession>A0AAD1R5K0</accession>
<gene>
    <name evidence="2" type="ORF">PECUL_23A036516</name>
</gene>
<proteinExistence type="predicted"/>
<organism evidence="2 3">
    <name type="scientific">Pelobates cultripes</name>
    <name type="common">Western spadefoot toad</name>
    <dbReference type="NCBI Taxonomy" id="61616"/>
    <lineage>
        <taxon>Eukaryota</taxon>
        <taxon>Metazoa</taxon>
        <taxon>Chordata</taxon>
        <taxon>Craniata</taxon>
        <taxon>Vertebrata</taxon>
        <taxon>Euteleostomi</taxon>
        <taxon>Amphibia</taxon>
        <taxon>Batrachia</taxon>
        <taxon>Anura</taxon>
        <taxon>Pelobatoidea</taxon>
        <taxon>Pelobatidae</taxon>
        <taxon>Pelobates</taxon>
    </lineage>
</organism>
<evidence type="ECO:0000313" key="3">
    <source>
        <dbReference type="Proteomes" id="UP001295444"/>
    </source>
</evidence>
<evidence type="ECO:0000256" key="1">
    <source>
        <dbReference type="SAM" id="MobiDB-lite"/>
    </source>
</evidence>
<evidence type="ECO:0000313" key="2">
    <source>
        <dbReference type="EMBL" id="CAH2223716.1"/>
    </source>
</evidence>
<keyword evidence="3" id="KW-1185">Reference proteome</keyword>
<sequence length="132" mass="13992">METAPASGSQGKSSHSLLTTKAARSPTCQSDQAEEERAGGRRSCSPSCSSCSRRSDMTGGAAIQPLIFKDIERATESPEEAEMEGAPNILMFSPQQQRNKNIATTKMADTHEPVIATTKMATLNSEGVEAST</sequence>
<dbReference type="EMBL" id="OW240912">
    <property type="protein sequence ID" value="CAH2223716.1"/>
    <property type="molecule type" value="Genomic_DNA"/>
</dbReference>
<name>A0AAD1R5K0_PELCU</name>